<dbReference type="PANTHER" id="PTHR33991:SF1">
    <property type="entry name" value="DNA REPAIR PROTEIN RECO"/>
    <property type="match status" value="1"/>
</dbReference>
<dbReference type="InterPro" id="IPR037278">
    <property type="entry name" value="ARFGAP/RecO"/>
</dbReference>
<dbReference type="SUPFAM" id="SSF57863">
    <property type="entry name" value="ArfGap/RecO-like zinc finger"/>
    <property type="match status" value="1"/>
</dbReference>
<dbReference type="Pfam" id="PF11967">
    <property type="entry name" value="RecO_N"/>
    <property type="match status" value="1"/>
</dbReference>
<keyword evidence="4 8" id="KW-0227">DNA damage</keyword>
<reference evidence="11 13" key="2">
    <citation type="submission" date="2019-08" db="EMBL/GenBank/DDBJ databases">
        <title>Draft genome of C. urealyticum strain VH4248.</title>
        <authorList>
            <person name="Navas J."/>
        </authorList>
    </citation>
    <scope>NUCLEOTIDE SEQUENCE [LARGE SCALE GENOMIC DNA]</scope>
    <source>
        <strain evidence="11 13">VH4248</strain>
    </source>
</reference>
<keyword evidence="6 8" id="KW-0234">DNA repair</keyword>
<dbReference type="Pfam" id="PF02565">
    <property type="entry name" value="RecO_C"/>
    <property type="match status" value="1"/>
</dbReference>
<evidence type="ECO:0000256" key="5">
    <source>
        <dbReference type="ARBA" id="ARBA00023172"/>
    </source>
</evidence>
<dbReference type="RefSeq" id="WP_015381768.1">
    <property type="nucleotide sequence ID" value="NZ_CP065982.1"/>
</dbReference>
<evidence type="ECO:0000256" key="6">
    <source>
        <dbReference type="ARBA" id="ARBA00023204"/>
    </source>
</evidence>
<dbReference type="InterPro" id="IPR042242">
    <property type="entry name" value="RecO_C"/>
</dbReference>
<dbReference type="Gene3D" id="6.20.220.20">
    <property type="entry name" value="Recombination protein O, zinc-binding domain"/>
    <property type="match status" value="1"/>
</dbReference>
<evidence type="ECO:0000313" key="11">
    <source>
        <dbReference type="EMBL" id="TYR20403.1"/>
    </source>
</evidence>
<comment type="caution">
    <text evidence="10">The sequence shown here is derived from an EMBL/GenBank/DDBJ whole genome shotgun (WGS) entry which is preliminary data.</text>
</comment>
<dbReference type="PANTHER" id="PTHR33991">
    <property type="entry name" value="DNA REPAIR PROTEIN RECO"/>
    <property type="match status" value="1"/>
</dbReference>
<evidence type="ECO:0000313" key="12">
    <source>
        <dbReference type="Proteomes" id="UP000249451"/>
    </source>
</evidence>
<dbReference type="HAMAP" id="MF_00201">
    <property type="entry name" value="RecO"/>
    <property type="match status" value="1"/>
</dbReference>
<dbReference type="InterPro" id="IPR012340">
    <property type="entry name" value="NA-bd_OB-fold"/>
</dbReference>
<evidence type="ECO:0000256" key="8">
    <source>
        <dbReference type="HAMAP-Rule" id="MF_00201"/>
    </source>
</evidence>
<dbReference type="InterPro" id="IPR022572">
    <property type="entry name" value="DNA_rep/recomb_RecO_N"/>
</dbReference>
<evidence type="ECO:0000256" key="2">
    <source>
        <dbReference type="ARBA" id="ARBA00007452"/>
    </source>
</evidence>
<dbReference type="NCBIfam" id="TIGR00613">
    <property type="entry name" value="reco"/>
    <property type="match status" value="1"/>
</dbReference>
<evidence type="ECO:0000256" key="7">
    <source>
        <dbReference type="ARBA" id="ARBA00033409"/>
    </source>
</evidence>
<dbReference type="AlphaFoldDB" id="A0A2W5B497"/>
<comment type="similarity">
    <text evidence="2 8">Belongs to the RecO family.</text>
</comment>
<dbReference type="EMBL" id="QFNY01000061">
    <property type="protein sequence ID" value="PZP01635.1"/>
    <property type="molecule type" value="Genomic_DNA"/>
</dbReference>
<accession>A0A2W5B497</accession>
<dbReference type="GO" id="GO:0043590">
    <property type="term" value="C:bacterial nucleoid"/>
    <property type="evidence" value="ECO:0007669"/>
    <property type="project" value="TreeGrafter"/>
</dbReference>
<evidence type="ECO:0000256" key="1">
    <source>
        <dbReference type="ARBA" id="ARBA00003065"/>
    </source>
</evidence>
<dbReference type="Gene3D" id="2.40.50.140">
    <property type="entry name" value="Nucleic acid-binding proteins"/>
    <property type="match status" value="1"/>
</dbReference>
<evidence type="ECO:0000313" key="13">
    <source>
        <dbReference type="Proteomes" id="UP000324726"/>
    </source>
</evidence>
<comment type="function">
    <text evidence="1 8">Involved in DNA repair and RecF pathway recombination.</text>
</comment>
<reference evidence="10 12" key="1">
    <citation type="submission" date="2017-11" db="EMBL/GenBank/DDBJ databases">
        <title>Infants hospitalized years apart are colonized by the same room-sourced microbial strains.</title>
        <authorList>
            <person name="Brooks B."/>
            <person name="Olm M.R."/>
            <person name="Firek B.A."/>
            <person name="Baker R."/>
            <person name="Thomas B.C."/>
            <person name="Morowitz M.J."/>
            <person name="Banfield J.F."/>
        </authorList>
    </citation>
    <scope>NUCLEOTIDE SEQUENCE [LARGE SCALE GENOMIC DNA]</scope>
    <source>
        <strain evidence="10">S2_012_000_R3_87</strain>
    </source>
</reference>
<dbReference type="GO" id="GO:0006302">
    <property type="term" value="P:double-strand break repair"/>
    <property type="evidence" value="ECO:0007669"/>
    <property type="project" value="TreeGrafter"/>
</dbReference>
<organism evidence="10 12">
    <name type="scientific">Corynebacterium urealyticum</name>
    <dbReference type="NCBI Taxonomy" id="43771"/>
    <lineage>
        <taxon>Bacteria</taxon>
        <taxon>Bacillati</taxon>
        <taxon>Actinomycetota</taxon>
        <taxon>Actinomycetes</taxon>
        <taxon>Mycobacteriales</taxon>
        <taxon>Corynebacteriaceae</taxon>
        <taxon>Corynebacterium</taxon>
    </lineage>
</organism>
<dbReference type="InterPro" id="IPR003717">
    <property type="entry name" value="RecO"/>
</dbReference>
<dbReference type="SUPFAM" id="SSF50249">
    <property type="entry name" value="Nucleic acid-binding proteins"/>
    <property type="match status" value="1"/>
</dbReference>
<proteinExistence type="inferred from homology"/>
<feature type="domain" description="DNA replication/recombination mediator RecO N-terminal" evidence="9">
    <location>
        <begin position="10"/>
        <end position="85"/>
    </location>
</feature>
<evidence type="ECO:0000259" key="9">
    <source>
        <dbReference type="Pfam" id="PF11967"/>
    </source>
</evidence>
<dbReference type="GO" id="GO:0006310">
    <property type="term" value="P:DNA recombination"/>
    <property type="evidence" value="ECO:0007669"/>
    <property type="project" value="UniProtKB-UniRule"/>
</dbReference>
<dbReference type="Proteomes" id="UP000324726">
    <property type="component" value="Unassembled WGS sequence"/>
</dbReference>
<protein>
    <recommendedName>
        <fullName evidence="3 8">DNA repair protein RecO</fullName>
    </recommendedName>
    <alternativeName>
        <fullName evidence="7 8">Recombination protein O</fullName>
    </alternativeName>
</protein>
<gene>
    <name evidence="8 11" type="primary">recO</name>
    <name evidence="10" type="ORF">DI609_03695</name>
    <name evidence="11" type="ORF">FYJ87_05450</name>
</gene>
<evidence type="ECO:0000256" key="3">
    <source>
        <dbReference type="ARBA" id="ARBA00021310"/>
    </source>
</evidence>
<evidence type="ECO:0000313" key="10">
    <source>
        <dbReference type="EMBL" id="PZP01635.1"/>
    </source>
</evidence>
<sequence>MSSFSPRPNFRDEAFVLRSYKLGEADLILVLLTRSHGVVRAVAKGIRKTKSRFGARLDRFSKVNVQVYRGRSLGKITDAASLASYAGPIVADVDKYFAGAAMLELAQILSTAEGSSEAVFSSLDAGLALLAGTDPATPELPPVSVADRFVLHGLAEAGWMPSLVDCAQCGRPGPHRAFHPRAGGSVCVLCRPPGSATPPPEAVRLLWLLAHDRLAVAAQVAANPGNVRVAHELLLAHVRQQLEVACPAYAAL</sequence>
<dbReference type="Proteomes" id="UP000249451">
    <property type="component" value="Unassembled WGS sequence"/>
</dbReference>
<keyword evidence="5 8" id="KW-0233">DNA recombination</keyword>
<dbReference type="EMBL" id="VSZI01000001">
    <property type="protein sequence ID" value="TYR20403.1"/>
    <property type="molecule type" value="Genomic_DNA"/>
</dbReference>
<evidence type="ECO:0000256" key="4">
    <source>
        <dbReference type="ARBA" id="ARBA00022763"/>
    </source>
</evidence>
<dbReference type="Gene3D" id="1.20.1440.120">
    <property type="entry name" value="Recombination protein O, C-terminal domain"/>
    <property type="match status" value="1"/>
</dbReference>
<name>A0A2W5B497_9CORY</name>